<name>A0ABQ5B0Q5_9ASTR</name>
<evidence type="ECO:0000313" key="2">
    <source>
        <dbReference type="EMBL" id="GJT08063.1"/>
    </source>
</evidence>
<sequence length="290" mass="33434">MSEDIQCAGSVTRPPMFDRIDFESWQQRIRLYFLGKDNGENIMKSINEGPFHMGTVSDVIAGGTKGAVQQGPVRARVLNDLSAEEKERYKADIRATNILLQGETIQGYYVRFTKLINDMRNIKMTMPRMQLNSKFVNNMLPEWSRFITEVKLNRGLKESNFISAIMPILKQHEQYLTQSSKSPQSSNEPSPADNFQLDSGSSSTENLIESLSNSLALLTQSYKSHIPQTNNQLRTLSNARNKATVQDGERLWFKMSVEDTMRTIKENHFKKQCKKECYSWDRTSEQRRHY</sequence>
<proteinExistence type="predicted"/>
<comment type="caution">
    <text evidence="2">The sequence shown here is derived from an EMBL/GenBank/DDBJ whole genome shotgun (WGS) entry which is preliminary data.</text>
</comment>
<dbReference type="Proteomes" id="UP001151760">
    <property type="component" value="Unassembled WGS sequence"/>
</dbReference>
<evidence type="ECO:0008006" key="4">
    <source>
        <dbReference type="Google" id="ProtNLM"/>
    </source>
</evidence>
<reference evidence="2" key="2">
    <citation type="submission" date="2022-01" db="EMBL/GenBank/DDBJ databases">
        <authorList>
            <person name="Yamashiro T."/>
            <person name="Shiraishi A."/>
            <person name="Satake H."/>
            <person name="Nakayama K."/>
        </authorList>
    </citation>
    <scope>NUCLEOTIDE SEQUENCE</scope>
</reference>
<evidence type="ECO:0000256" key="1">
    <source>
        <dbReference type="SAM" id="MobiDB-lite"/>
    </source>
</evidence>
<dbReference type="EMBL" id="BQNB010012801">
    <property type="protein sequence ID" value="GJT08063.1"/>
    <property type="molecule type" value="Genomic_DNA"/>
</dbReference>
<gene>
    <name evidence="2" type="ORF">Tco_0842525</name>
</gene>
<organism evidence="2 3">
    <name type="scientific">Tanacetum coccineum</name>
    <dbReference type="NCBI Taxonomy" id="301880"/>
    <lineage>
        <taxon>Eukaryota</taxon>
        <taxon>Viridiplantae</taxon>
        <taxon>Streptophyta</taxon>
        <taxon>Embryophyta</taxon>
        <taxon>Tracheophyta</taxon>
        <taxon>Spermatophyta</taxon>
        <taxon>Magnoliopsida</taxon>
        <taxon>eudicotyledons</taxon>
        <taxon>Gunneridae</taxon>
        <taxon>Pentapetalae</taxon>
        <taxon>asterids</taxon>
        <taxon>campanulids</taxon>
        <taxon>Asterales</taxon>
        <taxon>Asteraceae</taxon>
        <taxon>Asteroideae</taxon>
        <taxon>Anthemideae</taxon>
        <taxon>Anthemidinae</taxon>
        <taxon>Tanacetum</taxon>
    </lineage>
</organism>
<feature type="compositionally biased region" description="Low complexity" evidence="1">
    <location>
        <begin position="179"/>
        <end position="191"/>
    </location>
</feature>
<protein>
    <recommendedName>
        <fullName evidence="4">Integrase, catalytic region, zinc finger, CCHC-type, peptidase aspartic, catalytic</fullName>
    </recommendedName>
</protein>
<evidence type="ECO:0000313" key="3">
    <source>
        <dbReference type="Proteomes" id="UP001151760"/>
    </source>
</evidence>
<accession>A0ABQ5B0Q5</accession>
<reference evidence="2" key="1">
    <citation type="journal article" date="2022" name="Int. J. Mol. Sci.">
        <title>Draft Genome of Tanacetum Coccineum: Genomic Comparison of Closely Related Tanacetum-Family Plants.</title>
        <authorList>
            <person name="Yamashiro T."/>
            <person name="Shiraishi A."/>
            <person name="Nakayama K."/>
            <person name="Satake H."/>
        </authorList>
    </citation>
    <scope>NUCLEOTIDE SEQUENCE</scope>
</reference>
<feature type="region of interest" description="Disordered" evidence="1">
    <location>
        <begin position="176"/>
        <end position="202"/>
    </location>
</feature>
<keyword evidence="3" id="KW-1185">Reference proteome</keyword>